<gene>
    <name evidence="10" type="primary">KNAG0A02800</name>
    <name evidence="10" type="ordered locus">KNAG_0A02800</name>
</gene>
<feature type="domain" description="Pep3/Vps18 beta-propeller" evidence="8">
    <location>
        <begin position="2"/>
        <end position="342"/>
    </location>
</feature>
<keyword evidence="11" id="KW-1185">Reference proteome</keyword>
<dbReference type="eggNOG" id="KOG2034">
    <property type="taxonomic scope" value="Eukaryota"/>
</dbReference>
<reference evidence="10 11" key="1">
    <citation type="journal article" date="2011" name="Proc. Natl. Acad. Sci. U.S.A.">
        <title>Evolutionary erosion of yeast sex chromosomes by mating-type switching accidents.</title>
        <authorList>
            <person name="Gordon J.L."/>
            <person name="Armisen D."/>
            <person name="Proux-Wera E."/>
            <person name="Oheigeartaigh S.S."/>
            <person name="Byrne K.P."/>
            <person name="Wolfe K.H."/>
        </authorList>
    </citation>
    <scope>NUCLEOTIDE SEQUENCE [LARGE SCALE GENOMIC DNA]</scope>
    <source>
        <strain evidence="11">ATCC MYA-139 / BCRC 22969 / CBS 8797 / CCRC 22969 / KCTC 17520 / NBRC 10181 / NCYC 3082</strain>
    </source>
</reference>
<dbReference type="InterPro" id="IPR007810">
    <property type="entry name" value="Pep3/Vps18_beta-prop"/>
</dbReference>
<organism evidence="10 11">
    <name type="scientific">Huiozyma naganishii (strain ATCC MYA-139 / BCRC 22969 / CBS 8797 / KCTC 17520 / NBRC 10181 / NCYC 3082 / Yp74L-3)</name>
    <name type="common">Yeast</name>
    <name type="synonym">Kazachstania naganishii</name>
    <dbReference type="NCBI Taxonomy" id="1071383"/>
    <lineage>
        <taxon>Eukaryota</taxon>
        <taxon>Fungi</taxon>
        <taxon>Dikarya</taxon>
        <taxon>Ascomycota</taxon>
        <taxon>Saccharomycotina</taxon>
        <taxon>Saccharomycetes</taxon>
        <taxon>Saccharomycetales</taxon>
        <taxon>Saccharomycetaceae</taxon>
        <taxon>Huiozyma</taxon>
    </lineage>
</organism>
<dbReference type="GO" id="GO:0006895">
    <property type="term" value="P:Golgi to endosome transport"/>
    <property type="evidence" value="ECO:0007669"/>
    <property type="project" value="EnsemblFungi"/>
</dbReference>
<evidence type="ECO:0000256" key="6">
    <source>
        <dbReference type="ARBA" id="ARBA00029433"/>
    </source>
</evidence>
<comment type="similarity">
    <text evidence="1">Belongs to the VPS18 family.</text>
</comment>
<dbReference type="STRING" id="1071383.J7S255"/>
<dbReference type="SUPFAM" id="SSF57850">
    <property type="entry name" value="RING/U-box"/>
    <property type="match status" value="1"/>
</dbReference>
<dbReference type="GO" id="GO:0005829">
    <property type="term" value="C:cytosol"/>
    <property type="evidence" value="ECO:0007669"/>
    <property type="project" value="GOC"/>
</dbReference>
<reference evidence="11" key="2">
    <citation type="submission" date="2012-08" db="EMBL/GenBank/DDBJ databases">
        <title>Genome sequence of Kazachstania naganishii.</title>
        <authorList>
            <person name="Gordon J.L."/>
            <person name="Armisen D."/>
            <person name="Proux-Wera E."/>
            <person name="OhEigeartaigh S.S."/>
            <person name="Byrne K.P."/>
            <person name="Wolfe K.H."/>
        </authorList>
    </citation>
    <scope>NUCLEOTIDE SEQUENCE [LARGE SCALE GENOMIC DNA]</scope>
    <source>
        <strain evidence="11">ATCC MYA-139 / BCRC 22969 / CBS 8797 / CCRC 22969 / KCTC 17520 / NBRC 10181 / NCYC 3082</strain>
    </source>
</reference>
<dbReference type="KEGG" id="kng:KNAG_0A02800"/>
<accession>J7S255</accession>
<dbReference type="GeneID" id="34523604"/>
<dbReference type="GO" id="GO:0030897">
    <property type="term" value="C:HOPS complex"/>
    <property type="evidence" value="ECO:0007669"/>
    <property type="project" value="EnsemblFungi"/>
</dbReference>
<evidence type="ECO:0000256" key="2">
    <source>
        <dbReference type="ARBA" id="ARBA00022723"/>
    </source>
</evidence>
<dbReference type="GO" id="GO:0035542">
    <property type="term" value="P:regulation of SNARE complex assembly"/>
    <property type="evidence" value="ECO:0007669"/>
    <property type="project" value="EnsemblFungi"/>
</dbReference>
<comment type="subcellular location">
    <subcellularLocation>
        <location evidence="6">Endomembrane system</location>
        <topology evidence="6">Peripheral membrane protein</topology>
        <orientation evidence="6">Cytoplasmic side</orientation>
    </subcellularLocation>
</comment>
<dbReference type="GO" id="GO:0042144">
    <property type="term" value="P:vacuole fusion, non-autophagic"/>
    <property type="evidence" value="ECO:0007669"/>
    <property type="project" value="EnsemblFungi"/>
</dbReference>
<dbReference type="PANTHER" id="PTHR23323:SF26">
    <property type="entry name" value="VACUOLAR PROTEIN SORTING-ASSOCIATED PROTEIN 18 HOMOLOG"/>
    <property type="match status" value="1"/>
</dbReference>
<dbReference type="GO" id="GO:0045324">
    <property type="term" value="P:late endosome to vacuole transport"/>
    <property type="evidence" value="ECO:0007669"/>
    <property type="project" value="EnsemblFungi"/>
</dbReference>
<dbReference type="GO" id="GO:0035091">
    <property type="term" value="F:phosphatidylinositol binding"/>
    <property type="evidence" value="ECO:0007669"/>
    <property type="project" value="EnsemblFungi"/>
</dbReference>
<evidence type="ECO:0000256" key="7">
    <source>
        <dbReference type="PROSITE-ProRule" id="PRU01006"/>
    </source>
</evidence>
<dbReference type="GO" id="GO:0030674">
    <property type="term" value="F:protein-macromolecule adaptor activity"/>
    <property type="evidence" value="ECO:0007669"/>
    <property type="project" value="EnsemblFungi"/>
</dbReference>
<evidence type="ECO:0000256" key="4">
    <source>
        <dbReference type="ARBA" id="ARBA00022833"/>
    </source>
</evidence>
<keyword evidence="2" id="KW-0479">Metal-binding</keyword>
<dbReference type="Pfam" id="PF05131">
    <property type="entry name" value="Pep3_Vps18"/>
    <property type="match status" value="1"/>
</dbReference>
<dbReference type="OMA" id="KFFVFPC"/>
<dbReference type="SUPFAM" id="SSF101898">
    <property type="entry name" value="NHL repeat"/>
    <property type="match status" value="1"/>
</dbReference>
<dbReference type="GO" id="GO:0006886">
    <property type="term" value="P:intracellular protein transport"/>
    <property type="evidence" value="ECO:0007669"/>
    <property type="project" value="UniProtKB-UniRule"/>
</dbReference>
<evidence type="ECO:0000256" key="5">
    <source>
        <dbReference type="ARBA" id="ARBA00023136"/>
    </source>
</evidence>
<dbReference type="HOGENOM" id="CLU_003488_0_0_1"/>
<dbReference type="AlphaFoldDB" id="J7S255"/>
<dbReference type="InterPro" id="IPR058919">
    <property type="entry name" value="Pep3/Vps18_RING_C"/>
</dbReference>
<dbReference type="GO" id="GO:0008270">
    <property type="term" value="F:zinc ion binding"/>
    <property type="evidence" value="ECO:0007669"/>
    <property type="project" value="UniProtKB-KW"/>
</dbReference>
<dbReference type="GO" id="GO:0000329">
    <property type="term" value="C:fungal-type vacuole membrane"/>
    <property type="evidence" value="ECO:0007669"/>
    <property type="project" value="EnsemblFungi"/>
</dbReference>
<dbReference type="PROSITE" id="PS50236">
    <property type="entry name" value="CHCR"/>
    <property type="match status" value="1"/>
</dbReference>
<keyword evidence="4" id="KW-0862">Zinc</keyword>
<proteinExistence type="inferred from homology"/>
<name>J7S255_HUIN7</name>
<protein>
    <submittedName>
        <fullName evidence="10">Uncharacterized protein</fullName>
    </submittedName>
</protein>
<dbReference type="GO" id="GO:0099022">
    <property type="term" value="P:vesicle tethering"/>
    <property type="evidence" value="ECO:0007669"/>
    <property type="project" value="EnsemblFungi"/>
</dbReference>
<evidence type="ECO:0000259" key="9">
    <source>
        <dbReference type="Pfam" id="PF26148"/>
    </source>
</evidence>
<dbReference type="GO" id="GO:0006904">
    <property type="term" value="P:vesicle docking involved in exocytosis"/>
    <property type="evidence" value="ECO:0007669"/>
    <property type="project" value="EnsemblFungi"/>
</dbReference>
<dbReference type="InterPro" id="IPR000547">
    <property type="entry name" value="Clathrin_H-chain/VPS_repeat"/>
</dbReference>
<evidence type="ECO:0000313" key="11">
    <source>
        <dbReference type="Proteomes" id="UP000006310"/>
    </source>
</evidence>
<dbReference type="PANTHER" id="PTHR23323">
    <property type="entry name" value="VACUOLAR PROTEIN SORTING-ASSOCIATED PROTEIN"/>
    <property type="match status" value="1"/>
</dbReference>
<dbReference type="Proteomes" id="UP000006310">
    <property type="component" value="Chromosome 1"/>
</dbReference>
<evidence type="ECO:0000259" key="8">
    <source>
        <dbReference type="Pfam" id="PF05131"/>
    </source>
</evidence>
<keyword evidence="5" id="KW-0472">Membrane</keyword>
<evidence type="ECO:0000313" key="10">
    <source>
        <dbReference type="EMBL" id="CCK67969.1"/>
    </source>
</evidence>
<evidence type="ECO:0000256" key="1">
    <source>
        <dbReference type="ARBA" id="ARBA00010454"/>
    </source>
</evidence>
<sequence length="933" mass="107293">MEVTIEHVQLDFVRDRQQRLGHIASLNVCNDIFVFGLKTGQIYAIDLDVPSKVSSFNVPLVEGSEKLLALWVDAGASQCVVKTNFAKYYVLSVQDIIQGQGKTPGQGRGLVPLRKLVKQKHCDVRVVFWLDETKFICSTTKGDIFLIDMQTSDPSCTLLTNLDSAIDGLVYDRQRGRMIVAMSHTLMYWDIKDKDLSPVEVLQRGIPPTEQEKFEPLQYDSRRTFVFKGSKFAWVTDAGIIYGDLAQEGFDQGNKLGSLKMILSMELPDSPHHIKDLTISDYHVFILRGPTVLIINQLSNKVVFNETIYNDENQPEKIVGLTVDQTQSTFWCFSSRNVYEIILKGESKAVWKLLCEQGEYGEALALKDLNSWEYDYIQYQRGTAFMKNSDLLSAAKCFSECSSTSIGSMVLQLMQDSGDDSQDTTTAVQALLTNKLDKIMHSRDRVVPQILLSSWITWNFMNQMNKKDELMNTEKDQEKLTQLRDDISILKADFQSFLKRYLPCLDNDTVYQIILNQNRKAELLYFANLVNDVDYVISYWISQENWYESLKALQSSSSDESLYKYSNILLINAPEATVATWMKFKAADPVKLIPSMLTYFTKYQKSVMNQGTNVAFTYLEWYIDKFKPKEPIIYNTASYMLITGAGRDAVDTDKVIDLLEKLESKFDSHFVLRLSLKYKQTAISIHLFTQMKFFKEAMDLCLAKNRIDLAKKMLTNEDLAQDPAELKSLWLQLSKKLLYTDKNLENSQAIDVKQTIRSIIQESNGVIEIKDLLPIFDEFTTIANIKDELIKSLDDHSKSMQQISQDIRKWLHMKDEMQTDIEKFRERYQILEPGVSCDSCHRILQTRKFLVFPCGHCFHNDCLIKKILLSNDFMLKSQIENFQKRLARDKKYGQLTELESLMTTKCCLCSDLNINTLDNLVTVNQADIEKWSL</sequence>
<dbReference type="RefSeq" id="XP_022462215.1">
    <property type="nucleotide sequence ID" value="XM_022607096.1"/>
</dbReference>
<keyword evidence="3" id="KW-0863">Zinc-finger</keyword>
<dbReference type="EMBL" id="HE978314">
    <property type="protein sequence ID" value="CCK67969.1"/>
    <property type="molecule type" value="Genomic_DNA"/>
</dbReference>
<dbReference type="GO" id="GO:0033263">
    <property type="term" value="C:CORVET complex"/>
    <property type="evidence" value="ECO:0007669"/>
    <property type="project" value="EnsemblFungi"/>
</dbReference>
<evidence type="ECO:0000256" key="3">
    <source>
        <dbReference type="ARBA" id="ARBA00022771"/>
    </source>
</evidence>
<dbReference type="GO" id="GO:0032889">
    <property type="term" value="P:regulation of vacuole fusion, non-autophagic"/>
    <property type="evidence" value="ECO:0007669"/>
    <property type="project" value="EnsemblFungi"/>
</dbReference>
<feature type="repeat" description="CHCR" evidence="7">
    <location>
        <begin position="584"/>
        <end position="746"/>
    </location>
</feature>
<dbReference type="GO" id="GO:0007032">
    <property type="term" value="P:endosome organization"/>
    <property type="evidence" value="ECO:0007669"/>
    <property type="project" value="TreeGrafter"/>
</dbReference>
<dbReference type="Pfam" id="PF26148">
    <property type="entry name" value="VPS18_RING_C"/>
    <property type="match status" value="1"/>
</dbReference>
<feature type="domain" description="Pep3/Vps18 RING C-terminal" evidence="9">
    <location>
        <begin position="832"/>
        <end position="915"/>
    </location>
</feature>
<dbReference type="OrthoDB" id="1845386at2759"/>
<dbReference type="GO" id="GO:0031901">
    <property type="term" value="C:early endosome membrane"/>
    <property type="evidence" value="ECO:0007669"/>
    <property type="project" value="EnsemblFungi"/>
</dbReference>